<proteinExistence type="predicted"/>
<dbReference type="SUPFAM" id="SSF81606">
    <property type="entry name" value="PP2C-like"/>
    <property type="match status" value="1"/>
</dbReference>
<dbReference type="Proteomes" id="UP000196573">
    <property type="component" value="Unassembled WGS sequence"/>
</dbReference>
<feature type="domain" description="PPM-type phosphatase" evidence="1">
    <location>
        <begin position="112"/>
        <end position="373"/>
    </location>
</feature>
<dbReference type="PANTHER" id="PTHR47992">
    <property type="entry name" value="PROTEIN PHOSPHATASE"/>
    <property type="match status" value="1"/>
</dbReference>
<dbReference type="RefSeq" id="WP_165767337.1">
    <property type="nucleotide sequence ID" value="NZ_CBCSCN010000005.1"/>
</dbReference>
<dbReference type="InterPro" id="IPR001932">
    <property type="entry name" value="PPM-type_phosphatase-like_dom"/>
</dbReference>
<evidence type="ECO:0000259" key="1">
    <source>
        <dbReference type="PROSITE" id="PS51746"/>
    </source>
</evidence>
<dbReference type="PROSITE" id="PS51746">
    <property type="entry name" value="PPM_2"/>
    <property type="match status" value="1"/>
</dbReference>
<dbReference type="Pfam" id="PF00481">
    <property type="entry name" value="PP2C"/>
    <property type="match status" value="1"/>
</dbReference>
<dbReference type="AlphaFoldDB" id="A0A1X7AP15"/>
<gene>
    <name evidence="2" type="ORF">EHSB41UT_03817</name>
</gene>
<dbReference type="InterPro" id="IPR036457">
    <property type="entry name" value="PPM-type-like_dom_sf"/>
</dbReference>
<evidence type="ECO:0000313" key="2">
    <source>
        <dbReference type="EMBL" id="SMA50026.1"/>
    </source>
</evidence>
<reference evidence="2 3" key="1">
    <citation type="submission" date="2017-03" db="EMBL/GenBank/DDBJ databases">
        <authorList>
            <person name="Afonso C.L."/>
            <person name="Miller P.J."/>
            <person name="Scott M.A."/>
            <person name="Spackman E."/>
            <person name="Goraichik I."/>
            <person name="Dimitrov K.M."/>
            <person name="Suarez D.L."/>
            <person name="Swayne D.E."/>
        </authorList>
    </citation>
    <scope>NUCLEOTIDE SEQUENCE [LARGE SCALE GENOMIC DNA]</scope>
    <source>
        <strain evidence="2">SB41UT1</strain>
    </source>
</reference>
<organism evidence="2 3">
    <name type="scientific">Parendozoicomonas haliclonae</name>
    <dbReference type="NCBI Taxonomy" id="1960125"/>
    <lineage>
        <taxon>Bacteria</taxon>
        <taxon>Pseudomonadati</taxon>
        <taxon>Pseudomonadota</taxon>
        <taxon>Gammaproteobacteria</taxon>
        <taxon>Oceanospirillales</taxon>
        <taxon>Endozoicomonadaceae</taxon>
        <taxon>Parendozoicomonas</taxon>
    </lineage>
</organism>
<protein>
    <submittedName>
        <fullName evidence="2">Protein phosphatase 2C</fullName>
    </submittedName>
</protein>
<dbReference type="GO" id="GO:0004722">
    <property type="term" value="F:protein serine/threonine phosphatase activity"/>
    <property type="evidence" value="ECO:0007669"/>
    <property type="project" value="InterPro"/>
</dbReference>
<keyword evidence="3" id="KW-1185">Reference proteome</keyword>
<dbReference type="Gene3D" id="3.60.40.10">
    <property type="entry name" value="PPM-type phosphatase domain"/>
    <property type="match status" value="1"/>
</dbReference>
<sequence>MGRSTVTRPMTAAVGLSVRNIENNQVTLPQDHLSRCPDNYTDMEYRRVDNLLAIEQKLKRRQTSVDEQSRLKRKNRNTVACFHGISSRAERNQLVVTHTDDEKKTRVLLGKNVACASLKGARDYQEDTCTAARFTLPVKRVEKQFLYHALFDGHGGKDCSQFLKSRMLTLFKTRLEQYIKHYGGDLRPAMFNAFKIAFTDAHFEAIKSGEGTSCGSTATVAVVINHGPSKDRELWVAATGDSPAMLVTPYRKVIPLSEDASLDNPLYMESAEKRGLFRMEADCRYLSSLDSEEGINMTRSLGDGDCAAAISARPKVVRMMLPQESSQKHLLVQGSDGLFELIRRYDMGLLAHKLFTQARNPSALDIASTLVDVSDETTLQHLKITGEPDQRDNKTALVSIL</sequence>
<dbReference type="InterPro" id="IPR015655">
    <property type="entry name" value="PP2C"/>
</dbReference>
<dbReference type="CDD" id="cd00143">
    <property type="entry name" value="PP2Cc"/>
    <property type="match status" value="1"/>
</dbReference>
<dbReference type="EMBL" id="FWPT01000010">
    <property type="protein sequence ID" value="SMA50026.1"/>
    <property type="molecule type" value="Genomic_DNA"/>
</dbReference>
<dbReference type="SMART" id="SM00332">
    <property type="entry name" value="PP2Cc"/>
    <property type="match status" value="1"/>
</dbReference>
<name>A0A1X7AP15_9GAMM</name>
<accession>A0A1X7AP15</accession>
<evidence type="ECO:0000313" key="3">
    <source>
        <dbReference type="Proteomes" id="UP000196573"/>
    </source>
</evidence>